<organism evidence="1 2">
    <name type="scientific">Plesiocystis pacifica SIR-1</name>
    <dbReference type="NCBI Taxonomy" id="391625"/>
    <lineage>
        <taxon>Bacteria</taxon>
        <taxon>Pseudomonadati</taxon>
        <taxon>Myxococcota</taxon>
        <taxon>Polyangia</taxon>
        <taxon>Nannocystales</taxon>
        <taxon>Nannocystaceae</taxon>
        <taxon>Plesiocystis</taxon>
    </lineage>
</organism>
<evidence type="ECO:0000313" key="2">
    <source>
        <dbReference type="Proteomes" id="UP000005801"/>
    </source>
</evidence>
<protein>
    <submittedName>
        <fullName evidence="1">Uncharacterized protein</fullName>
    </submittedName>
</protein>
<gene>
    <name evidence="1" type="ORF">PPSIR1_20534</name>
</gene>
<dbReference type="Proteomes" id="UP000005801">
    <property type="component" value="Unassembled WGS sequence"/>
</dbReference>
<accession>A6G283</accession>
<name>A6G283_9BACT</name>
<dbReference type="AlphaFoldDB" id="A6G283"/>
<sequence>MNLRSGDLRTAQSNYNRILGAGYDAHTTMLLLGRATEKPDFVDVGEVYLTRMIALGKVRSIGDLLQIRGIHTKRLSGIVEALAAVDVDGLLAELEAGGEGEEDGAGEFEETEVPGDTFEISGGGSCWCGPDAAAIGWIPYYINFGWMRASIGDNAYTRHPNAGALDTVFDSGNQPPPDSFGGADAFRRYLDDYDFRAALYIRNVKLCGCGSGERRLTYNYFTRGGYTPVRVLLAPNTKATITHCAGVEAPGIETEWGGDDVTIRLWIRFKLGGLTNFGSWVMTGEWAPWAWMQMDYIIDCSGRVRIEFRGSYIPSQSFYVGWSKVATRSMLNNNKARIDGFLTAGDCQTPPGGLHLSHPARAIPCDEDDSEA</sequence>
<comment type="caution">
    <text evidence="1">The sequence shown here is derived from an EMBL/GenBank/DDBJ whole genome shotgun (WGS) entry which is preliminary data.</text>
</comment>
<reference evidence="1 2" key="1">
    <citation type="submission" date="2007-06" db="EMBL/GenBank/DDBJ databases">
        <authorList>
            <person name="Shimkets L."/>
            <person name="Ferriera S."/>
            <person name="Johnson J."/>
            <person name="Kravitz S."/>
            <person name="Beeson K."/>
            <person name="Sutton G."/>
            <person name="Rogers Y.-H."/>
            <person name="Friedman R."/>
            <person name="Frazier M."/>
            <person name="Venter J.C."/>
        </authorList>
    </citation>
    <scope>NUCLEOTIDE SEQUENCE [LARGE SCALE GENOMIC DNA]</scope>
    <source>
        <strain evidence="1 2">SIR-1</strain>
    </source>
</reference>
<keyword evidence="2" id="KW-1185">Reference proteome</keyword>
<evidence type="ECO:0000313" key="1">
    <source>
        <dbReference type="EMBL" id="EDM80052.1"/>
    </source>
</evidence>
<proteinExistence type="predicted"/>
<dbReference type="STRING" id="391625.PPSIR1_20534"/>
<dbReference type="EMBL" id="ABCS01000014">
    <property type="protein sequence ID" value="EDM80052.1"/>
    <property type="molecule type" value="Genomic_DNA"/>
</dbReference>